<proteinExistence type="predicted"/>
<name>A0A6J5NED3_9CAUD</name>
<protein>
    <submittedName>
        <fullName evidence="1">Uncharacterized protein</fullName>
    </submittedName>
</protein>
<sequence length="189" mass="21739">MSDDTEAHSHQNIQHNGETYIKLADAAVTFRHLRAEITRLRDLCDRQSTALSLSGMRHVRILVGLERRNARQRRALAKLYQRRNDKNAALATARRDGMEYAKTLVDLYAKGALKCKQCGDIRHDYYPDNCTGRTQYRESEEYKRRLIYDGEYSAMRYFEKHLCRPEMMDAEDAFKALAAAICAAAGEGK</sequence>
<organism evidence="1">
    <name type="scientific">uncultured Caudovirales phage</name>
    <dbReference type="NCBI Taxonomy" id="2100421"/>
    <lineage>
        <taxon>Viruses</taxon>
        <taxon>Duplodnaviria</taxon>
        <taxon>Heunggongvirae</taxon>
        <taxon>Uroviricota</taxon>
        <taxon>Caudoviricetes</taxon>
        <taxon>Peduoviridae</taxon>
        <taxon>Maltschvirus</taxon>
        <taxon>Maltschvirus maltsch</taxon>
    </lineage>
</organism>
<gene>
    <name evidence="1" type="ORF">UFOVP670_13</name>
</gene>
<reference evidence="1" key="1">
    <citation type="submission" date="2020-04" db="EMBL/GenBank/DDBJ databases">
        <authorList>
            <person name="Chiriac C."/>
            <person name="Salcher M."/>
            <person name="Ghai R."/>
            <person name="Kavagutti S V."/>
        </authorList>
    </citation>
    <scope>NUCLEOTIDE SEQUENCE</scope>
</reference>
<accession>A0A6J5NED3</accession>
<dbReference type="EMBL" id="LR796632">
    <property type="protein sequence ID" value="CAB4155368.1"/>
    <property type="molecule type" value="Genomic_DNA"/>
</dbReference>
<evidence type="ECO:0000313" key="1">
    <source>
        <dbReference type="EMBL" id="CAB4155368.1"/>
    </source>
</evidence>